<dbReference type="GO" id="GO:0016020">
    <property type="term" value="C:membrane"/>
    <property type="evidence" value="ECO:0007669"/>
    <property type="project" value="InterPro"/>
</dbReference>
<dbReference type="GO" id="GO:0009060">
    <property type="term" value="P:aerobic respiration"/>
    <property type="evidence" value="ECO:0007669"/>
    <property type="project" value="InterPro"/>
</dbReference>
<keyword evidence="5" id="KW-0472">Membrane</keyword>
<dbReference type="GO" id="GO:0015990">
    <property type="term" value="P:electron transport coupled proton transport"/>
    <property type="evidence" value="ECO:0007669"/>
    <property type="project" value="TreeGrafter"/>
</dbReference>
<dbReference type="EMBL" id="RPFW01000002">
    <property type="protein sequence ID" value="TVZ05651.1"/>
    <property type="molecule type" value="Genomic_DNA"/>
</dbReference>
<dbReference type="AlphaFoldDB" id="A0A6P2C6F6"/>
<dbReference type="InterPro" id="IPR000883">
    <property type="entry name" value="Cyt_C_Oxase_1"/>
</dbReference>
<accession>A0A6P2C6F6</accession>
<keyword evidence="5" id="KW-1133">Transmembrane helix</keyword>
<organism evidence="7 8">
    <name type="scientific">Trebonia kvetii</name>
    <dbReference type="NCBI Taxonomy" id="2480626"/>
    <lineage>
        <taxon>Bacteria</taxon>
        <taxon>Bacillati</taxon>
        <taxon>Actinomycetota</taxon>
        <taxon>Actinomycetes</taxon>
        <taxon>Streptosporangiales</taxon>
        <taxon>Treboniaceae</taxon>
        <taxon>Trebonia</taxon>
    </lineage>
</organism>
<dbReference type="Proteomes" id="UP000460272">
    <property type="component" value="Unassembled WGS sequence"/>
</dbReference>
<dbReference type="PANTHER" id="PTHR10422:SF18">
    <property type="entry name" value="CYTOCHROME C OXIDASE SUBUNIT 1"/>
    <property type="match status" value="1"/>
</dbReference>
<dbReference type="InterPro" id="IPR023616">
    <property type="entry name" value="Cyt_c_oxase-like_su1_dom"/>
</dbReference>
<gene>
    <name evidence="7" type="ORF">EAS64_14205</name>
</gene>
<name>A0A6P2C6F6_9ACTN</name>
<dbReference type="PRINTS" id="PR01165">
    <property type="entry name" value="CYCOXIDASEI"/>
</dbReference>
<evidence type="ECO:0000256" key="1">
    <source>
        <dbReference type="ARBA" id="ARBA00022660"/>
    </source>
</evidence>
<evidence type="ECO:0000256" key="5">
    <source>
        <dbReference type="SAM" id="Phobius"/>
    </source>
</evidence>
<dbReference type="Pfam" id="PF00115">
    <property type="entry name" value="COX1"/>
    <property type="match status" value="1"/>
</dbReference>
<keyword evidence="1" id="KW-0679">Respiratory chain</keyword>
<sequence length="167" mass="18160">MWTSIALVCPRCAPAGHASFVVVQSFGQGQDAVFTWNALLTSILVLLAFPVLSVALLVLIADRRLQAHVFSANSGGAMLWQHLFWFFSHPEVHILALPFFGIGPARRSRKTRGATAPRSSGRPPARRRGRSERPLSTCTTATSNRTAGRTVGAVCWAVSAYKTLTRD</sequence>
<dbReference type="GO" id="GO:0004129">
    <property type="term" value="F:cytochrome-c oxidase activity"/>
    <property type="evidence" value="ECO:0007669"/>
    <property type="project" value="InterPro"/>
</dbReference>
<dbReference type="PANTHER" id="PTHR10422">
    <property type="entry name" value="CYTOCHROME C OXIDASE SUBUNIT 1"/>
    <property type="match status" value="1"/>
</dbReference>
<keyword evidence="1" id="KW-0813">Transport</keyword>
<dbReference type="PROSITE" id="PS50855">
    <property type="entry name" value="COX1"/>
    <property type="match status" value="1"/>
</dbReference>
<proteinExistence type="predicted"/>
<comment type="function">
    <text evidence="3">Cytochrome c oxidase is the component of the respiratory chain that catalyzes the reduction of oxygen to water. Subunits 1-3 form the functional core of the enzyme complex. CO I is the catalytic subunit of the enzyme. Electrons originating in cytochrome c are transferred via the copper A center of subunit 2 and heme A of subunit 1 to the bimetallic center formed by heme A3 and copper B.</text>
</comment>
<feature type="region of interest" description="Disordered" evidence="4">
    <location>
        <begin position="106"/>
        <end position="140"/>
    </location>
</feature>
<dbReference type="SUPFAM" id="SSF81442">
    <property type="entry name" value="Cytochrome c oxidase subunit I-like"/>
    <property type="match status" value="1"/>
</dbReference>
<feature type="transmembrane region" description="Helical" evidence="5">
    <location>
        <begin position="34"/>
        <end position="61"/>
    </location>
</feature>
<evidence type="ECO:0000256" key="3">
    <source>
        <dbReference type="ARBA" id="ARBA00025218"/>
    </source>
</evidence>
<feature type="domain" description="Cytochrome oxidase subunit I profile" evidence="6">
    <location>
        <begin position="33"/>
        <end position="102"/>
    </location>
</feature>
<evidence type="ECO:0000256" key="2">
    <source>
        <dbReference type="ARBA" id="ARBA00022982"/>
    </source>
</evidence>
<evidence type="ECO:0000313" key="7">
    <source>
        <dbReference type="EMBL" id="TVZ05651.1"/>
    </source>
</evidence>
<dbReference type="InterPro" id="IPR036927">
    <property type="entry name" value="Cyt_c_oxase-like_su1_sf"/>
</dbReference>
<keyword evidence="5" id="KW-0812">Transmembrane</keyword>
<reference evidence="7 8" key="1">
    <citation type="submission" date="2018-11" db="EMBL/GenBank/DDBJ databases">
        <title>Trebonia kvetii gen.nov., sp.nov., a novel acidophilic actinobacterium, and proposal of the new actinobacterial family Treboniaceae fam. nov.</title>
        <authorList>
            <person name="Rapoport D."/>
            <person name="Sagova-Mareckova M."/>
            <person name="Sedlacek I."/>
            <person name="Provaznik J."/>
            <person name="Kralova S."/>
            <person name="Pavlinic D."/>
            <person name="Benes V."/>
            <person name="Kopecky J."/>
        </authorList>
    </citation>
    <scope>NUCLEOTIDE SEQUENCE [LARGE SCALE GENOMIC DNA]</scope>
    <source>
        <strain evidence="7 8">15Tr583</strain>
    </source>
</reference>
<evidence type="ECO:0000313" key="8">
    <source>
        <dbReference type="Proteomes" id="UP000460272"/>
    </source>
</evidence>
<dbReference type="OrthoDB" id="2111945at201174"/>
<comment type="caution">
    <text evidence="7">The sequence shown here is derived from an EMBL/GenBank/DDBJ whole genome shotgun (WGS) entry which is preliminary data.</text>
</comment>
<evidence type="ECO:0000256" key="4">
    <source>
        <dbReference type="SAM" id="MobiDB-lite"/>
    </source>
</evidence>
<dbReference type="GO" id="GO:0022904">
    <property type="term" value="P:respiratory electron transport chain"/>
    <property type="evidence" value="ECO:0007669"/>
    <property type="project" value="TreeGrafter"/>
</dbReference>
<protein>
    <recommendedName>
        <fullName evidence="6">Cytochrome oxidase subunit I profile domain-containing protein</fullName>
    </recommendedName>
</protein>
<dbReference type="Gene3D" id="1.20.210.10">
    <property type="entry name" value="Cytochrome c oxidase-like, subunit I domain"/>
    <property type="match status" value="1"/>
</dbReference>
<keyword evidence="2" id="KW-0249">Electron transport</keyword>
<keyword evidence="8" id="KW-1185">Reference proteome</keyword>
<dbReference type="GO" id="GO:0020037">
    <property type="term" value="F:heme binding"/>
    <property type="evidence" value="ECO:0007669"/>
    <property type="project" value="InterPro"/>
</dbReference>
<evidence type="ECO:0000259" key="6">
    <source>
        <dbReference type="PROSITE" id="PS50855"/>
    </source>
</evidence>